<feature type="transmembrane region" description="Helical" evidence="1">
    <location>
        <begin position="21"/>
        <end position="43"/>
    </location>
</feature>
<proteinExistence type="predicted"/>
<name>A0A061SDN7_9CHLO</name>
<keyword evidence="1" id="KW-1133">Transmembrane helix</keyword>
<feature type="non-terminal residue" evidence="2">
    <location>
        <position position="1"/>
    </location>
</feature>
<reference evidence="2" key="1">
    <citation type="submission" date="2014-05" db="EMBL/GenBank/DDBJ databases">
        <title>The transcriptome of the halophilic microalga Tetraselmis sp. GSL018 isolated from the Great Salt Lake, Utah.</title>
        <authorList>
            <person name="Jinkerson R.E."/>
            <person name="D'Adamo S."/>
            <person name="Posewitz M.C."/>
        </authorList>
    </citation>
    <scope>NUCLEOTIDE SEQUENCE</scope>
    <source>
        <strain evidence="2">GSL018</strain>
    </source>
</reference>
<organism evidence="2">
    <name type="scientific">Tetraselmis sp. GSL018</name>
    <dbReference type="NCBI Taxonomy" id="582737"/>
    <lineage>
        <taxon>Eukaryota</taxon>
        <taxon>Viridiplantae</taxon>
        <taxon>Chlorophyta</taxon>
        <taxon>core chlorophytes</taxon>
        <taxon>Chlorodendrophyceae</taxon>
        <taxon>Chlorodendrales</taxon>
        <taxon>Chlorodendraceae</taxon>
        <taxon>Tetraselmis</taxon>
    </lineage>
</organism>
<evidence type="ECO:0000313" key="2">
    <source>
        <dbReference type="EMBL" id="JAC80980.1"/>
    </source>
</evidence>
<dbReference type="EMBL" id="GBEZ01004221">
    <property type="protein sequence ID" value="JAC80980.1"/>
    <property type="molecule type" value="Transcribed_RNA"/>
</dbReference>
<evidence type="ECO:0000256" key="1">
    <source>
        <dbReference type="SAM" id="Phobius"/>
    </source>
</evidence>
<sequence length="168" mass="19724">QHLRVEAKASKNNLRHLKSDYWLTVLISVFLILQSSIFFAFSFTSRLRSRNIVASPTIRTWTTWTTRDNSLQDNTVYVHEIFWLKWKTHAALTSQNLSSQARLLGIGSRKYLVLFRELKEMECNSTKCIKSNNSKYRIRGAVTVRNYFLSERKIPFDSIPHREKLPSL</sequence>
<keyword evidence="1" id="KW-0472">Membrane</keyword>
<accession>A0A061SDN7</accession>
<keyword evidence="1" id="KW-0812">Transmembrane</keyword>
<gene>
    <name evidence="2" type="ORF">TSPGSL018_8956</name>
</gene>
<dbReference type="AlphaFoldDB" id="A0A061SDN7"/>
<protein>
    <submittedName>
        <fullName evidence="2">Uncharacterized protein</fullName>
    </submittedName>
</protein>